<dbReference type="Gene3D" id="2.40.160.210">
    <property type="entry name" value="Acyl-CoA thioesterase, double hotdog domain"/>
    <property type="match status" value="1"/>
</dbReference>
<dbReference type="InterPro" id="IPR049450">
    <property type="entry name" value="ACOT8-like_C"/>
</dbReference>
<dbReference type="Proteomes" id="UP000239814">
    <property type="component" value="Chromosome"/>
</dbReference>
<feature type="domain" description="Acyl-CoA thioesterase-like C-terminal" evidence="2">
    <location>
        <begin position="122"/>
        <end position="257"/>
    </location>
</feature>
<dbReference type="EMBL" id="CP027433">
    <property type="protein sequence ID" value="AVM00534.1"/>
    <property type="molecule type" value="Genomic_DNA"/>
</dbReference>
<sequence>MDQQKPSYFTRIDTGSFLPTELAGGTWHDDDLHLAPVAGLVIDYLERWRLAHAPELAFSRFSLEVLGQIARERIDLSIEVVRPGRTIELVEAVAQIGGRTTIRARGWLLQSSDTADVHEHEFAPLPSPAELTEESWLKRWRGKAIDSVTAVQSGDTRRGRARAWVTADADLVAGEESTVLGEFAKFFDYANGVSLRRDPDEWMYPNVDLTAHLFRQPTGRRLGLDTRVAFGPGGIGLTTSVLHDEDGPVGTLAQSLTLRRLDG</sequence>
<accession>A0A2S0KFU5</accession>
<organism evidence="3 4">
    <name type="scientific">Gordonia iterans</name>
    <dbReference type="NCBI Taxonomy" id="1004901"/>
    <lineage>
        <taxon>Bacteria</taxon>
        <taxon>Bacillati</taxon>
        <taxon>Actinomycetota</taxon>
        <taxon>Actinomycetes</taxon>
        <taxon>Mycobacteriales</taxon>
        <taxon>Gordoniaceae</taxon>
        <taxon>Gordonia</taxon>
    </lineage>
</organism>
<gene>
    <name evidence="3" type="ORF">C6V83_09850</name>
</gene>
<feature type="domain" description="Acyl-CoA thioesterase-like N-terminal HotDog" evidence="1">
    <location>
        <begin position="31"/>
        <end position="108"/>
    </location>
</feature>
<dbReference type="RefSeq" id="WP_105942262.1">
    <property type="nucleotide sequence ID" value="NZ_CP027433.1"/>
</dbReference>
<dbReference type="Pfam" id="PF13622">
    <property type="entry name" value="4HBT_3"/>
    <property type="match status" value="1"/>
</dbReference>
<dbReference type="InterPro" id="IPR049449">
    <property type="entry name" value="TesB_ACOT8-like_N"/>
</dbReference>
<keyword evidence="4" id="KW-1185">Reference proteome</keyword>
<evidence type="ECO:0000259" key="2">
    <source>
        <dbReference type="Pfam" id="PF20789"/>
    </source>
</evidence>
<evidence type="ECO:0000313" key="3">
    <source>
        <dbReference type="EMBL" id="AVM00534.1"/>
    </source>
</evidence>
<dbReference type="AlphaFoldDB" id="A0A2S0KFU5"/>
<dbReference type="KEGG" id="git:C6V83_09850"/>
<dbReference type="Pfam" id="PF20789">
    <property type="entry name" value="4HBT_3C"/>
    <property type="match status" value="1"/>
</dbReference>
<evidence type="ECO:0000259" key="1">
    <source>
        <dbReference type="Pfam" id="PF13622"/>
    </source>
</evidence>
<dbReference type="OrthoDB" id="1413770at2"/>
<reference evidence="3 4" key="1">
    <citation type="submission" date="2018-03" db="EMBL/GenBank/DDBJ databases">
        <title>Characteristics and genome of n-alkane degrading marine bacteria Gordonia iterans isolated from crude oil contaminated in Tae-an, South Korea.</title>
        <authorList>
            <person name="Lee S.-S."/>
            <person name="Kim H."/>
        </authorList>
    </citation>
    <scope>NUCLEOTIDE SEQUENCE [LARGE SCALE GENOMIC DNA]</scope>
    <source>
        <strain evidence="3 4">Co17</strain>
    </source>
</reference>
<name>A0A2S0KFU5_9ACTN</name>
<proteinExistence type="predicted"/>
<dbReference type="InterPro" id="IPR042171">
    <property type="entry name" value="Acyl-CoA_hotdog"/>
</dbReference>
<evidence type="ECO:0000313" key="4">
    <source>
        <dbReference type="Proteomes" id="UP000239814"/>
    </source>
</evidence>
<protein>
    <submittedName>
        <fullName evidence="3">Thioesterase</fullName>
    </submittedName>
</protein>